<dbReference type="InterPro" id="IPR025943">
    <property type="entry name" value="Sigma_54_int_dom_ATP-bd_2"/>
</dbReference>
<dbReference type="CDD" id="cd00009">
    <property type="entry name" value="AAA"/>
    <property type="match status" value="1"/>
</dbReference>
<proteinExistence type="predicted"/>
<feature type="domain" description="Sigma-54 factor interaction" evidence="7">
    <location>
        <begin position="146"/>
        <end position="375"/>
    </location>
</feature>
<dbReference type="Pfam" id="PF00158">
    <property type="entry name" value="Sigma54_activat"/>
    <property type="match status" value="1"/>
</dbReference>
<keyword evidence="6" id="KW-0597">Phosphoprotein</keyword>
<keyword evidence="2" id="KW-0067">ATP-binding</keyword>
<dbReference type="PROSITE" id="PS00676">
    <property type="entry name" value="SIGMA54_INTERACT_2"/>
    <property type="match status" value="1"/>
</dbReference>
<keyword evidence="1" id="KW-0547">Nucleotide-binding</keyword>
<dbReference type="PANTHER" id="PTHR32071">
    <property type="entry name" value="TRANSCRIPTIONAL REGULATORY PROTEIN"/>
    <property type="match status" value="1"/>
</dbReference>
<dbReference type="PROSITE" id="PS00688">
    <property type="entry name" value="SIGMA54_INTERACT_3"/>
    <property type="match status" value="1"/>
</dbReference>
<dbReference type="AlphaFoldDB" id="A0A831JYQ5"/>
<dbReference type="SMART" id="SM00448">
    <property type="entry name" value="REC"/>
    <property type="match status" value="1"/>
</dbReference>
<dbReference type="InterPro" id="IPR027417">
    <property type="entry name" value="P-loop_NTPase"/>
</dbReference>
<feature type="modified residue" description="4-aspartylphosphate" evidence="6">
    <location>
        <position position="55"/>
    </location>
</feature>
<keyword evidence="4" id="KW-0238">DNA-binding</keyword>
<dbReference type="InterPro" id="IPR025662">
    <property type="entry name" value="Sigma_54_int_dom_ATP-bd_1"/>
</dbReference>
<evidence type="ECO:0000256" key="2">
    <source>
        <dbReference type="ARBA" id="ARBA00022840"/>
    </source>
</evidence>
<accession>A0A831JYQ5</accession>
<dbReference type="InterPro" id="IPR002197">
    <property type="entry name" value="HTH_Fis"/>
</dbReference>
<dbReference type="Proteomes" id="UP000885822">
    <property type="component" value="Unassembled WGS sequence"/>
</dbReference>
<dbReference type="Gene3D" id="3.40.50.300">
    <property type="entry name" value="P-loop containing nucleotide triphosphate hydrolases"/>
    <property type="match status" value="1"/>
</dbReference>
<dbReference type="Pfam" id="PF02954">
    <property type="entry name" value="HTH_8"/>
    <property type="match status" value="1"/>
</dbReference>
<dbReference type="GO" id="GO:0005524">
    <property type="term" value="F:ATP binding"/>
    <property type="evidence" value="ECO:0007669"/>
    <property type="project" value="UniProtKB-KW"/>
</dbReference>
<dbReference type="GO" id="GO:0043565">
    <property type="term" value="F:sequence-specific DNA binding"/>
    <property type="evidence" value="ECO:0007669"/>
    <property type="project" value="InterPro"/>
</dbReference>
<dbReference type="InterPro" id="IPR025944">
    <property type="entry name" value="Sigma_54_int_dom_CS"/>
</dbReference>
<dbReference type="SUPFAM" id="SSF52172">
    <property type="entry name" value="CheY-like"/>
    <property type="match status" value="1"/>
</dbReference>
<dbReference type="InterPro" id="IPR001789">
    <property type="entry name" value="Sig_transdc_resp-reg_receiver"/>
</dbReference>
<dbReference type="PRINTS" id="PR01590">
    <property type="entry name" value="HTHFIS"/>
</dbReference>
<evidence type="ECO:0000259" key="7">
    <source>
        <dbReference type="PROSITE" id="PS50045"/>
    </source>
</evidence>
<dbReference type="Gene3D" id="3.40.50.2300">
    <property type="match status" value="1"/>
</dbReference>
<dbReference type="SUPFAM" id="SSF52540">
    <property type="entry name" value="P-loop containing nucleoside triphosphate hydrolases"/>
    <property type="match status" value="1"/>
</dbReference>
<dbReference type="InterPro" id="IPR002078">
    <property type="entry name" value="Sigma_54_int"/>
</dbReference>
<comment type="caution">
    <text evidence="9">The sequence shown here is derived from an EMBL/GenBank/DDBJ whole genome shotgun (WGS) entry which is preliminary data.</text>
</comment>
<dbReference type="PROSITE" id="PS00675">
    <property type="entry name" value="SIGMA54_INTERACT_1"/>
    <property type="match status" value="1"/>
</dbReference>
<dbReference type="GO" id="GO:0006355">
    <property type="term" value="P:regulation of DNA-templated transcription"/>
    <property type="evidence" value="ECO:0007669"/>
    <property type="project" value="InterPro"/>
</dbReference>
<dbReference type="CDD" id="cd00156">
    <property type="entry name" value="REC"/>
    <property type="match status" value="1"/>
</dbReference>
<name>A0A831JYQ5_9GAMM</name>
<dbReference type="SUPFAM" id="SSF46689">
    <property type="entry name" value="Homeodomain-like"/>
    <property type="match status" value="1"/>
</dbReference>
<dbReference type="GO" id="GO:0000160">
    <property type="term" value="P:phosphorelay signal transduction system"/>
    <property type="evidence" value="ECO:0007669"/>
    <property type="project" value="InterPro"/>
</dbReference>
<dbReference type="SMART" id="SM00382">
    <property type="entry name" value="AAA"/>
    <property type="match status" value="1"/>
</dbReference>
<evidence type="ECO:0000256" key="6">
    <source>
        <dbReference type="PROSITE-ProRule" id="PRU00169"/>
    </source>
</evidence>
<dbReference type="InterPro" id="IPR003593">
    <property type="entry name" value="AAA+_ATPase"/>
</dbReference>
<evidence type="ECO:0000256" key="1">
    <source>
        <dbReference type="ARBA" id="ARBA00022741"/>
    </source>
</evidence>
<dbReference type="InterPro" id="IPR011006">
    <property type="entry name" value="CheY-like_superfamily"/>
</dbReference>
<evidence type="ECO:0000256" key="4">
    <source>
        <dbReference type="ARBA" id="ARBA00023125"/>
    </source>
</evidence>
<evidence type="ECO:0000256" key="5">
    <source>
        <dbReference type="ARBA" id="ARBA00023163"/>
    </source>
</evidence>
<keyword evidence="3" id="KW-0805">Transcription regulation</keyword>
<dbReference type="Pfam" id="PF25601">
    <property type="entry name" value="AAA_lid_14"/>
    <property type="match status" value="1"/>
</dbReference>
<dbReference type="PROSITE" id="PS50110">
    <property type="entry name" value="RESPONSE_REGULATORY"/>
    <property type="match status" value="1"/>
</dbReference>
<evidence type="ECO:0000259" key="8">
    <source>
        <dbReference type="PROSITE" id="PS50110"/>
    </source>
</evidence>
<feature type="domain" description="Response regulatory" evidence="8">
    <location>
        <begin position="5"/>
        <end position="120"/>
    </location>
</feature>
<dbReference type="PROSITE" id="PS50045">
    <property type="entry name" value="SIGMA54_INTERACT_4"/>
    <property type="match status" value="1"/>
</dbReference>
<dbReference type="Pfam" id="PF00072">
    <property type="entry name" value="Response_reg"/>
    <property type="match status" value="1"/>
</dbReference>
<dbReference type="PANTHER" id="PTHR32071:SF57">
    <property type="entry name" value="C4-DICARBOXYLATE TRANSPORT TRANSCRIPTIONAL REGULATORY PROTEIN DCTD"/>
    <property type="match status" value="1"/>
</dbReference>
<gene>
    <name evidence="9" type="ORF">ENG92_06455</name>
</gene>
<evidence type="ECO:0000313" key="9">
    <source>
        <dbReference type="EMBL" id="HDK38640.1"/>
    </source>
</evidence>
<dbReference type="InterPro" id="IPR009057">
    <property type="entry name" value="Homeodomain-like_sf"/>
</dbReference>
<dbReference type="Gene3D" id="1.10.10.60">
    <property type="entry name" value="Homeodomain-like"/>
    <property type="match status" value="1"/>
</dbReference>
<protein>
    <submittedName>
        <fullName evidence="9">Sigma-54-dependent Fis family transcriptional regulator</fullName>
    </submittedName>
</protein>
<evidence type="ECO:0000256" key="3">
    <source>
        <dbReference type="ARBA" id="ARBA00023015"/>
    </source>
</evidence>
<dbReference type="InterPro" id="IPR058031">
    <property type="entry name" value="AAA_lid_NorR"/>
</dbReference>
<sequence length="459" mass="51909">MISMKLCLIEDDAIMGASLVSHLEGLGHEPVWFRSAEEALDNREHLARADIIVSDIRLPGISGEELFLLRRREFPEIPFMLITAFGSIDQAVRLIKEGLDDYISKPFQMTEFVEKLQHLGKRRQETRLAKKLIGDLCERMCKGDLVAGISPQMQEIGLLVKKVAPLPTTVLITGETGTGKEVIANLIHYCGQESGRPFVSINCAALPPSLLESELFGYERGAFTGADKRKQGKLELANNGTLFLDEIGELPMEIQVKLLRVLQEREFERLGGTKSIALKTRLITATNRDLKKLIAQKEFREDFFYRINIVTIHIPPLRERREDILFFARHFTRFFTKEFALPEKRLSPFAEAALMAYDFPGNVRELRNLIERAVALSDRDMLCPDDIFSSQPGWGGSGASYATLKDVVAETERNLILRVLEETGHSIGKTAEQLKISRTTLWEKMKRYAIEAERTNSNG</sequence>
<reference evidence="9" key="1">
    <citation type="journal article" date="2020" name="mSystems">
        <title>Genome- and Community-Level Interaction Insights into Carbon Utilization and Element Cycling Functions of Hydrothermarchaeota in Hydrothermal Sediment.</title>
        <authorList>
            <person name="Zhou Z."/>
            <person name="Liu Y."/>
            <person name="Xu W."/>
            <person name="Pan J."/>
            <person name="Luo Z.H."/>
            <person name="Li M."/>
        </authorList>
    </citation>
    <scope>NUCLEOTIDE SEQUENCE [LARGE SCALE GENOMIC DNA]</scope>
    <source>
        <strain evidence="9">HyVt-26</strain>
    </source>
</reference>
<organism evidence="9">
    <name type="scientific">Thiolapillus brandeum</name>
    <dbReference type="NCBI Taxonomy" id="1076588"/>
    <lineage>
        <taxon>Bacteria</taxon>
        <taxon>Pseudomonadati</taxon>
        <taxon>Pseudomonadota</taxon>
        <taxon>Gammaproteobacteria</taxon>
        <taxon>Chromatiales</taxon>
        <taxon>Sedimenticolaceae</taxon>
        <taxon>Thiolapillus</taxon>
    </lineage>
</organism>
<keyword evidence="5" id="KW-0804">Transcription</keyword>
<dbReference type="Gene3D" id="1.10.8.60">
    <property type="match status" value="1"/>
</dbReference>
<dbReference type="EMBL" id="DRCV01000286">
    <property type="protein sequence ID" value="HDK38640.1"/>
    <property type="molecule type" value="Genomic_DNA"/>
</dbReference>
<dbReference type="FunFam" id="3.40.50.300:FF:000006">
    <property type="entry name" value="DNA-binding transcriptional regulator NtrC"/>
    <property type="match status" value="1"/>
</dbReference>